<evidence type="ECO:0000256" key="6">
    <source>
        <dbReference type="ARBA" id="ARBA00035302"/>
    </source>
</evidence>
<comment type="subcellular location">
    <subcellularLocation>
        <location evidence="1">Mitochondrion</location>
    </subcellularLocation>
</comment>
<dbReference type="GO" id="GO:0005762">
    <property type="term" value="C:mitochondrial large ribosomal subunit"/>
    <property type="evidence" value="ECO:0007669"/>
    <property type="project" value="TreeGrafter"/>
</dbReference>
<evidence type="ECO:0000313" key="10">
    <source>
        <dbReference type="EMBL" id="ARV87659.1"/>
    </source>
</evidence>
<dbReference type="HAMAP" id="MF_01342">
    <property type="entry name" value="Ribosomal_uL16"/>
    <property type="match status" value="1"/>
</dbReference>
<dbReference type="CDD" id="cd01433">
    <property type="entry name" value="Ribosomal_L16_L10e"/>
    <property type="match status" value="1"/>
</dbReference>
<comment type="similarity">
    <text evidence="2 8">Belongs to the universal ribosomal protein uL16 family.</text>
</comment>
<dbReference type="EMBL" id="KC843974">
    <property type="protein sequence ID" value="AGN72434.1"/>
    <property type="molecule type" value="Genomic_DNA"/>
</dbReference>
<dbReference type="GO" id="GO:0019843">
    <property type="term" value="F:rRNA binding"/>
    <property type="evidence" value="ECO:0007669"/>
    <property type="project" value="InterPro"/>
</dbReference>
<dbReference type="InterPro" id="IPR036920">
    <property type="entry name" value="Ribosomal_uL16_sf"/>
</dbReference>
<dbReference type="PANTHER" id="PTHR12220:SF24">
    <property type="entry name" value="LARGE RIBOSOMAL SUBUNIT PROTEIN UL16M"/>
    <property type="match status" value="1"/>
</dbReference>
<evidence type="ECO:0000256" key="7">
    <source>
        <dbReference type="ARBA" id="ARBA00042582"/>
    </source>
</evidence>
<dbReference type="InterPro" id="IPR020798">
    <property type="entry name" value="Ribosomal_uL16_CS"/>
</dbReference>
<organism evidence="9">
    <name type="scientific">Auxenochlorella protothecoides</name>
    <name type="common">Green microalga</name>
    <name type="synonym">Chlorella protothecoides</name>
    <dbReference type="NCBI Taxonomy" id="3075"/>
    <lineage>
        <taxon>Eukaryota</taxon>
        <taxon>Viridiplantae</taxon>
        <taxon>Chlorophyta</taxon>
        <taxon>core chlorophytes</taxon>
        <taxon>Trebouxiophyceae</taxon>
        <taxon>Chlorellales</taxon>
        <taxon>Chlorellaceae</taxon>
        <taxon>Auxenochlorella</taxon>
    </lineage>
</organism>
<dbReference type="PANTHER" id="PTHR12220">
    <property type="entry name" value="50S/60S RIBOSOMAL PROTEIN L16"/>
    <property type="match status" value="1"/>
</dbReference>
<evidence type="ECO:0000256" key="3">
    <source>
        <dbReference type="ARBA" id="ARBA00022980"/>
    </source>
</evidence>
<keyword evidence="3 8" id="KW-0689">Ribosomal protein</keyword>
<dbReference type="Gene3D" id="3.90.1170.10">
    <property type="entry name" value="Ribosomal protein L10e/L16"/>
    <property type="match status" value="1"/>
</dbReference>
<dbReference type="PROSITE" id="PS00701">
    <property type="entry name" value="RIBOSOMAL_L16_2"/>
    <property type="match status" value="1"/>
</dbReference>
<dbReference type="FunFam" id="3.90.1170.10:FF:000001">
    <property type="entry name" value="50S ribosomal protein L16"/>
    <property type="match status" value="1"/>
</dbReference>
<name>A0A0A6ZET8_AUXPR</name>
<dbReference type="PRINTS" id="PR00060">
    <property type="entry name" value="RIBOSOMALL16"/>
</dbReference>
<dbReference type="EMBL" id="KY681419">
    <property type="protein sequence ID" value="ARV87659.1"/>
    <property type="molecule type" value="Genomic_DNA"/>
</dbReference>
<geneLocation type="mitochondrion" evidence="9"/>
<dbReference type="NCBIfam" id="TIGR01164">
    <property type="entry name" value="rplP_bact"/>
    <property type="match status" value="1"/>
</dbReference>
<evidence type="ECO:0000313" key="9">
    <source>
        <dbReference type="EMBL" id="AGN72434.1"/>
    </source>
</evidence>
<keyword evidence="5 8" id="KW-0687">Ribonucleoprotein</keyword>
<dbReference type="InterPro" id="IPR016180">
    <property type="entry name" value="Ribosomal_uL16_dom"/>
</dbReference>
<accession>A0A0A6ZET8</accession>
<dbReference type="GeneID" id="22656796"/>
<dbReference type="InterPro" id="IPR000114">
    <property type="entry name" value="Ribosomal_uL16_bact-type"/>
</dbReference>
<reference evidence="10" key="2">
    <citation type="submission" date="2017-02" db="EMBL/GenBank/DDBJ databases">
        <title>Whole genome sequencing of photosynthetic microalga Auxenochlorella protothecoides UTEX 2341.</title>
        <authorList>
            <person name="Patelou M."/>
            <person name="Skliros D."/>
            <person name="Kalliampakou K.I."/>
            <person name="Ioannidis N.E."/>
            <person name="Papazi A."/>
            <person name="Katharios P."/>
            <person name="Kotzabasis K."/>
            <person name="Flemetakis E."/>
        </authorList>
    </citation>
    <scope>NUCLEOTIDE SEQUENCE</scope>
    <source>
        <strain evidence="10">UTEX 2341</strain>
    </source>
</reference>
<evidence type="ECO:0000256" key="1">
    <source>
        <dbReference type="ARBA" id="ARBA00004173"/>
    </source>
</evidence>
<reference evidence="9" key="1">
    <citation type="submission" date="2013-03" db="EMBL/GenBank/DDBJ databases">
        <title>Organelle genomes of microalga Chlorella protothecoides reveal evolution from autotroph to heterotroph.</title>
        <authorList>
            <person name="Yan D."/>
            <person name="Wang Y."/>
            <person name="Shen Y."/>
            <person name="Gong J."/>
            <person name="Gao C."/>
            <person name="Jiang H."/>
            <person name="Dai J."/>
            <person name="Wu Q."/>
        </authorList>
    </citation>
    <scope>NUCLEOTIDE SEQUENCE</scope>
</reference>
<dbReference type="GO" id="GO:0032543">
    <property type="term" value="P:mitochondrial translation"/>
    <property type="evidence" value="ECO:0007669"/>
    <property type="project" value="TreeGrafter"/>
</dbReference>
<protein>
    <recommendedName>
        <fullName evidence="6">Large ribosomal subunit protein uL16m</fullName>
    </recommendedName>
    <alternativeName>
        <fullName evidence="7">60S ribosomal protein L16, mitochondrial</fullName>
    </alternativeName>
</protein>
<sequence>MLQPKNTKFRKFQKSRVKGVQSNTDQLRYGKFGIKTVSAARIPARTIEAVRRVITRKFKRLGIVWIRVFPDIAVSEKPAEVRMGKGKGAPQYWVCRVKRGAILFEFDGVSAQLAKQAARLADSKLPVKTRFITYS</sequence>
<dbReference type="KEGG" id="apro:ChprMp031"/>
<dbReference type="InterPro" id="IPR047873">
    <property type="entry name" value="Ribosomal_uL16"/>
</dbReference>
<dbReference type="Pfam" id="PF00252">
    <property type="entry name" value="Ribosomal_L16"/>
    <property type="match status" value="1"/>
</dbReference>
<evidence type="ECO:0000256" key="2">
    <source>
        <dbReference type="ARBA" id="ARBA00008931"/>
    </source>
</evidence>
<dbReference type="SUPFAM" id="SSF54686">
    <property type="entry name" value="Ribosomal protein L16p/L10e"/>
    <property type="match status" value="1"/>
</dbReference>
<evidence type="ECO:0000256" key="5">
    <source>
        <dbReference type="ARBA" id="ARBA00023274"/>
    </source>
</evidence>
<evidence type="ECO:0000256" key="8">
    <source>
        <dbReference type="RuleBase" id="RU004413"/>
    </source>
</evidence>
<dbReference type="GO" id="GO:0003735">
    <property type="term" value="F:structural constituent of ribosome"/>
    <property type="evidence" value="ECO:0007669"/>
    <property type="project" value="InterPro"/>
</dbReference>
<keyword evidence="4 9" id="KW-0496">Mitochondrion</keyword>
<proteinExistence type="inferred from homology"/>
<dbReference type="AlphaFoldDB" id="A0A0A6ZET8"/>
<gene>
    <name evidence="9" type="primary">rpl16</name>
    <name evidence="10" type="ORF">BW920_0078</name>
    <name evidence="9" type="ORF">ChprMp031</name>
</gene>
<dbReference type="RefSeq" id="YP_009112922.1">
    <property type="nucleotide sequence ID" value="NC_026009.1"/>
</dbReference>
<evidence type="ECO:0000256" key="4">
    <source>
        <dbReference type="ARBA" id="ARBA00023128"/>
    </source>
</evidence>